<gene>
    <name evidence="2" type="ORF">FF125_20320</name>
</gene>
<keyword evidence="3" id="KW-1185">Reference proteome</keyword>
<dbReference type="RefSeq" id="WP_138951865.1">
    <property type="nucleotide sequence ID" value="NZ_CP040749.1"/>
</dbReference>
<dbReference type="OrthoDB" id="9982819at2"/>
<name>A0A5B7TZC1_9FLAO</name>
<reference evidence="2 3" key="1">
    <citation type="submission" date="2019-05" db="EMBL/GenBank/DDBJ databases">
        <title>Algicella ahnfeltiae gen. nov., sp. nov., a novel marine bacterium of the family Flavobacteriaceae isolated from a red alga.</title>
        <authorList>
            <person name="Nedashkovskaya O.I."/>
            <person name="Kukhlevskiy A.D."/>
            <person name="Kim S.-G."/>
            <person name="Zhukova N.V."/>
            <person name="Mikhailov V.V."/>
        </authorList>
    </citation>
    <scope>NUCLEOTIDE SEQUENCE [LARGE SCALE GENOMIC DNA]</scope>
    <source>
        <strain evidence="2 3">10Alg115</strain>
    </source>
</reference>
<dbReference type="AlphaFoldDB" id="A0A5B7TZC1"/>
<sequence>MGKAKQIPDLLKERRSRRVLITIWFGLIPLIMGCFGLYNYFTKKEKIYNGSEFEIFYEENCGEEIKFTNCLSVIIPKDSLKTNLNKKQLNSYIKIYSKKTDVKIIKVVYVDSIIKELKINDQLIVTYKSALWWGILFTFIGLFWIIVHVRFFIKDPFNKYEELKDPFRKYKR</sequence>
<evidence type="ECO:0000256" key="1">
    <source>
        <dbReference type="SAM" id="Phobius"/>
    </source>
</evidence>
<feature type="transmembrane region" description="Helical" evidence="1">
    <location>
        <begin position="130"/>
        <end position="153"/>
    </location>
</feature>
<evidence type="ECO:0000313" key="2">
    <source>
        <dbReference type="EMBL" id="QCX40671.1"/>
    </source>
</evidence>
<dbReference type="PROSITE" id="PS51257">
    <property type="entry name" value="PROKAR_LIPOPROTEIN"/>
    <property type="match status" value="1"/>
</dbReference>
<evidence type="ECO:0000313" key="3">
    <source>
        <dbReference type="Proteomes" id="UP000306229"/>
    </source>
</evidence>
<protein>
    <submittedName>
        <fullName evidence="2">Uncharacterized protein</fullName>
    </submittedName>
</protein>
<dbReference type="EMBL" id="CP040749">
    <property type="protein sequence ID" value="QCX40671.1"/>
    <property type="molecule type" value="Genomic_DNA"/>
</dbReference>
<keyword evidence="1" id="KW-1133">Transmembrane helix</keyword>
<accession>A0A5B7TZC1</accession>
<keyword evidence="1" id="KW-0812">Transmembrane</keyword>
<dbReference type="KEGG" id="fbe:FF125_20320"/>
<feature type="transmembrane region" description="Helical" evidence="1">
    <location>
        <begin position="21"/>
        <end position="41"/>
    </location>
</feature>
<keyword evidence="1" id="KW-0472">Membrane</keyword>
<proteinExistence type="predicted"/>
<dbReference type="Proteomes" id="UP000306229">
    <property type="component" value="Chromosome"/>
</dbReference>
<organism evidence="2 3">
    <name type="scientific">Aureibaculum algae</name>
    <dbReference type="NCBI Taxonomy" id="2584122"/>
    <lineage>
        <taxon>Bacteria</taxon>
        <taxon>Pseudomonadati</taxon>
        <taxon>Bacteroidota</taxon>
        <taxon>Flavobacteriia</taxon>
        <taxon>Flavobacteriales</taxon>
        <taxon>Flavobacteriaceae</taxon>
        <taxon>Aureibaculum</taxon>
    </lineage>
</organism>